<evidence type="ECO:0000256" key="8">
    <source>
        <dbReference type="PROSITE-ProRule" id="PRU10099"/>
    </source>
</evidence>
<dbReference type="InterPro" id="IPR027474">
    <property type="entry name" value="L-asparaginase_N"/>
</dbReference>
<dbReference type="InterPro" id="IPR027473">
    <property type="entry name" value="L-asparaginase_C"/>
</dbReference>
<evidence type="ECO:0000256" key="3">
    <source>
        <dbReference type="ARBA" id="ARBA00022801"/>
    </source>
</evidence>
<feature type="binding site" evidence="7">
    <location>
        <begin position="128"/>
        <end position="129"/>
    </location>
    <ligand>
        <name>substrate</name>
    </ligand>
</feature>
<evidence type="ECO:0000259" key="11">
    <source>
        <dbReference type="Pfam" id="PF17763"/>
    </source>
</evidence>
<dbReference type="PROSITE" id="PS00144">
    <property type="entry name" value="ASN_GLN_ASE_1"/>
    <property type="match status" value="1"/>
</dbReference>
<dbReference type="PRINTS" id="PR00139">
    <property type="entry name" value="ASNGLNASE"/>
</dbReference>
<dbReference type="Gene3D" id="3.40.50.40">
    <property type="match status" value="1"/>
</dbReference>
<keyword evidence="4" id="KW-0040">ANK repeat</keyword>
<proteinExistence type="evidence at transcript level"/>
<reference evidence="12" key="1">
    <citation type="journal article" date="2014" name="Nature">
        <title>Elephant shark genome provides unique insights into gnathostome evolution.</title>
        <authorList>
            <consortium name="International Elephant Shark Genome Sequencing Consortium"/>
            <person name="Venkatesh B."/>
            <person name="Lee A.P."/>
            <person name="Ravi V."/>
            <person name="Maurya A.K."/>
            <person name="Lian M.M."/>
            <person name="Swann J.B."/>
            <person name="Ohta Y."/>
            <person name="Flajnik M.F."/>
            <person name="Sutoh Y."/>
            <person name="Kasahara M."/>
            <person name="Hoon S."/>
            <person name="Gangu V."/>
            <person name="Roy S.W."/>
            <person name="Irimia M."/>
            <person name="Korzh V."/>
            <person name="Kondrychyn I."/>
            <person name="Lim Z.W."/>
            <person name="Tay B.H."/>
            <person name="Tohari S."/>
            <person name="Kong K.W."/>
            <person name="Ho S."/>
            <person name="Lorente-Galdos B."/>
            <person name="Quilez J."/>
            <person name="Marques-Bonet T."/>
            <person name="Raney B.J."/>
            <person name="Ingham P.W."/>
            <person name="Tay A."/>
            <person name="Hillier L.W."/>
            <person name="Minx P."/>
            <person name="Boehm T."/>
            <person name="Wilson R.K."/>
            <person name="Brenner S."/>
            <person name="Warren W.C."/>
        </authorList>
    </citation>
    <scope>NUCLEOTIDE SEQUENCE</scope>
    <source>
        <tissue evidence="12">Gills</tissue>
    </source>
</reference>
<dbReference type="InterPro" id="IPR037152">
    <property type="entry name" value="L-asparaginase_N_sf"/>
</dbReference>
<feature type="domain" description="L-asparaginase N-terminal" evidence="10">
    <location>
        <begin position="23"/>
        <end position="229"/>
    </location>
</feature>
<dbReference type="PROSITE" id="PS51732">
    <property type="entry name" value="ASN_GLN_ASE_3"/>
    <property type="match status" value="1"/>
</dbReference>
<evidence type="ECO:0000259" key="10">
    <source>
        <dbReference type="Pfam" id="PF00710"/>
    </source>
</evidence>
<feature type="domain" description="Asparaginase/glutaminase C-terminal" evidence="11">
    <location>
        <begin position="250"/>
        <end position="408"/>
    </location>
</feature>
<feature type="active site" description="O-isoaspartyl threonine intermediate" evidence="6">
    <location>
        <position position="32"/>
    </location>
</feature>
<feature type="binding site" evidence="7">
    <location>
        <position position="97"/>
    </location>
    <ligand>
        <name>substrate</name>
    </ligand>
</feature>
<dbReference type="GO" id="GO:0004067">
    <property type="term" value="F:asparaginase activity"/>
    <property type="evidence" value="ECO:0007669"/>
    <property type="project" value="UniProtKB-UniRule"/>
</dbReference>
<dbReference type="PANTHER" id="PTHR11707">
    <property type="entry name" value="L-ASPARAGINASE"/>
    <property type="match status" value="1"/>
</dbReference>
<dbReference type="SUPFAM" id="SSF53774">
    <property type="entry name" value="Glutaminase/Asparaginase"/>
    <property type="match status" value="1"/>
</dbReference>
<dbReference type="InterPro" id="IPR020827">
    <property type="entry name" value="Asparaginase/glutaminase_AS1"/>
</dbReference>
<keyword evidence="3" id="KW-0378">Hydrolase</keyword>
<feature type="active site" evidence="8">
    <location>
        <position position="32"/>
    </location>
</feature>
<dbReference type="InterPro" id="IPR036152">
    <property type="entry name" value="Asp/glu_Ase-like_sf"/>
</dbReference>
<dbReference type="PIRSF" id="PIRSF500176">
    <property type="entry name" value="L_ASNase"/>
    <property type="match status" value="1"/>
</dbReference>
<evidence type="ECO:0000256" key="7">
    <source>
        <dbReference type="PIRSR" id="PIRSR001220-2"/>
    </source>
</evidence>
<evidence type="ECO:0000256" key="6">
    <source>
        <dbReference type="PIRSR" id="PIRSR001220-1"/>
    </source>
</evidence>
<dbReference type="Gene3D" id="3.40.50.1170">
    <property type="entry name" value="L-asparaginase, N-terminal domain"/>
    <property type="match status" value="1"/>
</dbReference>
<dbReference type="CDD" id="cd08963">
    <property type="entry name" value="L-asparaginase_I"/>
    <property type="match status" value="1"/>
</dbReference>
<dbReference type="FunFam" id="3.40.50.1170:FF:000003">
    <property type="entry name" value="60 kDa lysophospholipase"/>
    <property type="match status" value="1"/>
</dbReference>
<dbReference type="InterPro" id="IPR041725">
    <property type="entry name" value="L-asparaginase_I"/>
</dbReference>
<evidence type="ECO:0000256" key="5">
    <source>
        <dbReference type="ARBA" id="ARBA00061199"/>
    </source>
</evidence>
<sequence length="428" mass="47625">MSSPELQQLALELSTAQNETKKKVFVIYTGGTIGMKEQEDGLKPVPGALVPFLRTQPSLHDPKYPEKLPENTLVLPLSRMNMRVIYTVSEYDPLLDSSNMNAKDWAKIASDIQKNYGNYDGFVVLHGTDTMAYTSSALSFICKDHQKSIVLTGSQVPIYEPKNDARDNLLGALLIASQFQIPEVTLYFNHKLFRGNRVTKVDATNYAAFDSPNYPPLLNAAKDFKVDWDLVWDSTAAESFDINTDHIPIVRLLKFFPGFDANMVRAVLSVPAESVRAVSAELVTEDPAELMTDGLAELMTEDPAEPATHVLELLKEVKGAVVESFGAGNSPNDPKILQEFKQAVDRGVLIMNCTQCLKGTVTMDYNTGQLLEEQGLIPGRDMTPEAAIGKLFYVLGKKDLTPEARREMLKRSIRGEMTIDRKIFQEQQ</sequence>
<dbReference type="Pfam" id="PF17763">
    <property type="entry name" value="Asparaginase_C"/>
    <property type="match status" value="1"/>
</dbReference>
<comment type="similarity">
    <text evidence="5">In the N-terminal section; belongs to the asparaginase 1 family.</text>
</comment>
<protein>
    <recommendedName>
        <fullName evidence="1">asparaginase</fullName>
        <ecNumber evidence="1">3.5.1.1</ecNumber>
    </recommendedName>
</protein>
<dbReference type="GO" id="GO:0006528">
    <property type="term" value="P:asparagine metabolic process"/>
    <property type="evidence" value="ECO:0007669"/>
    <property type="project" value="UniProtKB-ARBA"/>
</dbReference>
<accession>V9KFS6</accession>
<dbReference type="OrthoDB" id="542841at2759"/>
<keyword evidence="2" id="KW-0677">Repeat</keyword>
<dbReference type="Pfam" id="PF00710">
    <property type="entry name" value="Asparaginase"/>
    <property type="match status" value="1"/>
</dbReference>
<dbReference type="PANTHER" id="PTHR11707:SF28">
    <property type="entry name" value="60 KDA LYSOPHOSPHOLIPASE"/>
    <property type="match status" value="1"/>
</dbReference>
<dbReference type="FunFam" id="3.40.50.40:FF:000001">
    <property type="entry name" value="L-asparaginase 1"/>
    <property type="match status" value="1"/>
</dbReference>
<dbReference type="InterPro" id="IPR027475">
    <property type="entry name" value="Asparaginase/glutaminase_AS2"/>
</dbReference>
<evidence type="ECO:0000256" key="1">
    <source>
        <dbReference type="ARBA" id="ARBA00012920"/>
    </source>
</evidence>
<dbReference type="AlphaFoldDB" id="V9KFS6"/>
<evidence type="ECO:0000256" key="2">
    <source>
        <dbReference type="ARBA" id="ARBA00022737"/>
    </source>
</evidence>
<dbReference type="SFLD" id="SFLDS00057">
    <property type="entry name" value="Glutaminase/Asparaginase"/>
    <property type="match status" value="1"/>
</dbReference>
<dbReference type="KEGG" id="cmk:103175298"/>
<evidence type="ECO:0000256" key="9">
    <source>
        <dbReference type="PROSITE-ProRule" id="PRU10100"/>
    </source>
</evidence>
<name>V9KFS6_CALMI</name>
<dbReference type="PIRSF" id="PIRSF001220">
    <property type="entry name" value="L-ASNase_gatD"/>
    <property type="match status" value="1"/>
</dbReference>
<dbReference type="EMBL" id="JW864200">
    <property type="protein sequence ID" value="AFO96717.1"/>
    <property type="molecule type" value="mRNA"/>
</dbReference>
<organism evidence="12">
    <name type="scientific">Callorhinchus milii</name>
    <name type="common">Ghost shark</name>
    <dbReference type="NCBI Taxonomy" id="7868"/>
    <lineage>
        <taxon>Eukaryota</taxon>
        <taxon>Metazoa</taxon>
        <taxon>Chordata</taxon>
        <taxon>Craniata</taxon>
        <taxon>Vertebrata</taxon>
        <taxon>Chondrichthyes</taxon>
        <taxon>Holocephali</taxon>
        <taxon>Chimaeriformes</taxon>
        <taxon>Callorhinchidae</taxon>
        <taxon>Callorhinchus</taxon>
    </lineage>
</organism>
<evidence type="ECO:0000313" key="12">
    <source>
        <dbReference type="EMBL" id="AFO96717.1"/>
    </source>
</evidence>
<dbReference type="PROSITE" id="PS00917">
    <property type="entry name" value="ASN_GLN_ASE_2"/>
    <property type="match status" value="1"/>
</dbReference>
<feature type="active site" evidence="9">
    <location>
        <position position="128"/>
    </location>
</feature>
<dbReference type="SMART" id="SM00870">
    <property type="entry name" value="Asparaginase"/>
    <property type="match status" value="1"/>
</dbReference>
<dbReference type="GeneID" id="103175298"/>
<dbReference type="RefSeq" id="XP_007886442.2">
    <property type="nucleotide sequence ID" value="XM_007888251.2"/>
</dbReference>
<dbReference type="InterPro" id="IPR006034">
    <property type="entry name" value="Asparaginase/glutaminase-like"/>
</dbReference>
<dbReference type="InterPro" id="IPR040919">
    <property type="entry name" value="Asparaginase_C"/>
</dbReference>
<evidence type="ECO:0000256" key="4">
    <source>
        <dbReference type="ARBA" id="ARBA00023043"/>
    </source>
</evidence>
<dbReference type="EC" id="3.5.1.1" evidence="1"/>